<dbReference type="SUPFAM" id="SSF109604">
    <property type="entry name" value="HD-domain/PDEase-like"/>
    <property type="match status" value="1"/>
</dbReference>
<protein>
    <recommendedName>
        <fullName evidence="11">Glycine--tRNA ligase beta subunit</fullName>
        <ecNumber evidence="11">6.1.1.14</ecNumber>
    </recommendedName>
    <alternativeName>
        <fullName evidence="11">Glycyl-tRNA synthetase beta subunit</fullName>
        <shortName evidence="11">GlyRS</shortName>
    </alternativeName>
</protein>
<reference evidence="13 14" key="1">
    <citation type="journal article" date="2015" name="Stand. Genomic Sci.">
        <title>Genomic Encyclopedia of Bacterial and Archaeal Type Strains, Phase III: the genomes of soil and plant-associated and newly described type strains.</title>
        <authorList>
            <person name="Whitman W.B."/>
            <person name="Woyke T."/>
            <person name="Klenk H.P."/>
            <person name="Zhou Y."/>
            <person name="Lilburn T.G."/>
            <person name="Beck B.J."/>
            <person name="De Vos P."/>
            <person name="Vandamme P."/>
            <person name="Eisen J.A."/>
            <person name="Garrity G."/>
            <person name="Hugenholtz P."/>
            <person name="Kyrpides N.C."/>
        </authorList>
    </citation>
    <scope>NUCLEOTIDE SEQUENCE [LARGE SCALE GENOMIC DNA]</scope>
    <source>
        <strain evidence="13 14">CGMCC 1.10948</strain>
    </source>
</reference>
<dbReference type="EC" id="6.1.1.14" evidence="11"/>
<comment type="subcellular location">
    <subcellularLocation>
        <location evidence="1 11">Cytoplasm</location>
    </subcellularLocation>
</comment>
<evidence type="ECO:0000256" key="6">
    <source>
        <dbReference type="ARBA" id="ARBA00022741"/>
    </source>
</evidence>
<keyword evidence="14" id="KW-1185">Reference proteome</keyword>
<gene>
    <name evidence="11" type="primary">glyS</name>
    <name evidence="13" type="ORF">IQ16_06879</name>
</gene>
<organism evidence="13 14">
    <name type="scientific">Bradyrhizobium huanghuaihaiense</name>
    <dbReference type="NCBI Taxonomy" id="990078"/>
    <lineage>
        <taxon>Bacteria</taxon>
        <taxon>Pseudomonadati</taxon>
        <taxon>Pseudomonadota</taxon>
        <taxon>Alphaproteobacteria</taxon>
        <taxon>Hyphomicrobiales</taxon>
        <taxon>Nitrobacteraceae</taxon>
        <taxon>Bradyrhizobium</taxon>
    </lineage>
</organism>
<dbReference type="PRINTS" id="PR01045">
    <property type="entry name" value="TRNASYNTHGB"/>
</dbReference>
<evidence type="ECO:0000256" key="5">
    <source>
        <dbReference type="ARBA" id="ARBA00022598"/>
    </source>
</evidence>
<evidence type="ECO:0000259" key="12">
    <source>
        <dbReference type="Pfam" id="PF05746"/>
    </source>
</evidence>
<dbReference type="Pfam" id="PF05746">
    <property type="entry name" value="DALR_1"/>
    <property type="match status" value="1"/>
</dbReference>
<evidence type="ECO:0000256" key="10">
    <source>
        <dbReference type="ARBA" id="ARBA00047937"/>
    </source>
</evidence>
<dbReference type="RefSeq" id="WP_018648787.1">
    <property type="nucleotide sequence ID" value="NZ_VLLA01000023.1"/>
</dbReference>
<keyword evidence="6 11" id="KW-0547">Nucleotide-binding</keyword>
<keyword evidence="9 11" id="KW-0030">Aminoacyl-tRNA synthetase</keyword>
<proteinExistence type="inferred from homology"/>
<dbReference type="InterPro" id="IPR006194">
    <property type="entry name" value="Gly-tRNA-synth_heterodimer"/>
</dbReference>
<evidence type="ECO:0000256" key="1">
    <source>
        <dbReference type="ARBA" id="ARBA00004496"/>
    </source>
</evidence>
<dbReference type="GO" id="GO:0004820">
    <property type="term" value="F:glycine-tRNA ligase activity"/>
    <property type="evidence" value="ECO:0007669"/>
    <property type="project" value="UniProtKB-UniRule"/>
</dbReference>
<evidence type="ECO:0000313" key="13">
    <source>
        <dbReference type="EMBL" id="TWI62025.1"/>
    </source>
</evidence>
<evidence type="ECO:0000313" key="14">
    <source>
        <dbReference type="Proteomes" id="UP000316291"/>
    </source>
</evidence>
<feature type="domain" description="DALR anticodon binding" evidence="12">
    <location>
        <begin position="594"/>
        <end position="686"/>
    </location>
</feature>
<evidence type="ECO:0000256" key="4">
    <source>
        <dbReference type="ARBA" id="ARBA00022490"/>
    </source>
</evidence>
<name>A0A562QYY4_9BRAD</name>
<sequence>MPELLLELFSEEIPARMQAKAADDLRRMVTDKLVAEGLVYEGAKAFATPRRLALTVHGIPARQPDLKTERRGPKVGAPDAAVQGFLKATGLKSLDEAKIQRDPKGDFYIGLIEKPGRDAIDVLAEILPVIIRTFPWPKSMRWGARSGKPGSLSWVRPLHAITATFGLETEEPDVVKFEVDGIETGQTTYGHRFMAPEAISVRRFEDYEAKLKAAKVILDPQARKDIIFADAKELTFAQGFELVEDQVLLDEVSGLVEWPIVMMGSFEEEYLAIPEEVIRATIRNNQKCFVVRDSKTGKLTNKFVLTANIEATDGGKVIVSGNERVIRPRLSDAKFFYETDLKTKLEDRLPKFEQIVFHEKLGTQAARIKRIERLAAEIAPLVGADVAKATRAAHLAKADLLTEVVGEFPEVQGLMGRYYAKAQGEDDSVAAACEEHYKPQGPADRVPTDPVSVAVALADKIDTLVGFWAIDEKPTGSKDPYALRRAALGVIRLIAENALRLSLMKVAASALAGLSVNPADAQKLPSDLLAFFADRLKVQLREQGARHDLVDAVFALGGQDDLLMIVRRVDALGKFLDSDDGKNLLAGTKRASNILSIEEKKDKRSFDGAPDAALYSLAEEKALAKAIGEVKAEASAAVAKEDFAAAMSAMAKLRPPVDAFFDKVRVNDDDAKVRENRLKLLNEIRSATRAVADFSKIQD</sequence>
<dbReference type="OrthoDB" id="9775440at2"/>
<dbReference type="Proteomes" id="UP000316291">
    <property type="component" value="Unassembled WGS sequence"/>
</dbReference>
<dbReference type="InterPro" id="IPR008909">
    <property type="entry name" value="DALR_anticod-bd"/>
</dbReference>
<evidence type="ECO:0000256" key="8">
    <source>
        <dbReference type="ARBA" id="ARBA00022917"/>
    </source>
</evidence>
<dbReference type="GO" id="GO:0006420">
    <property type="term" value="P:arginyl-tRNA aminoacylation"/>
    <property type="evidence" value="ECO:0007669"/>
    <property type="project" value="InterPro"/>
</dbReference>
<dbReference type="GO" id="GO:0005524">
    <property type="term" value="F:ATP binding"/>
    <property type="evidence" value="ECO:0007669"/>
    <property type="project" value="UniProtKB-UniRule"/>
</dbReference>
<dbReference type="GO" id="GO:0006426">
    <property type="term" value="P:glycyl-tRNA aminoacylation"/>
    <property type="evidence" value="ECO:0007669"/>
    <property type="project" value="UniProtKB-UniRule"/>
</dbReference>
<dbReference type="InterPro" id="IPR015944">
    <property type="entry name" value="Gly-tRNA-synth_bsu"/>
</dbReference>
<keyword evidence="4 11" id="KW-0963">Cytoplasm</keyword>
<evidence type="ECO:0000256" key="2">
    <source>
        <dbReference type="ARBA" id="ARBA00008226"/>
    </source>
</evidence>
<dbReference type="PANTHER" id="PTHR30075">
    <property type="entry name" value="GLYCYL-TRNA SYNTHETASE"/>
    <property type="match status" value="1"/>
</dbReference>
<comment type="subunit">
    <text evidence="3 11">Tetramer of two alpha and two beta subunits.</text>
</comment>
<dbReference type="GO" id="GO:0004814">
    <property type="term" value="F:arginine-tRNA ligase activity"/>
    <property type="evidence" value="ECO:0007669"/>
    <property type="project" value="InterPro"/>
</dbReference>
<dbReference type="PROSITE" id="PS50861">
    <property type="entry name" value="AA_TRNA_LIGASE_II_GLYAB"/>
    <property type="match status" value="1"/>
</dbReference>
<evidence type="ECO:0000256" key="11">
    <source>
        <dbReference type="HAMAP-Rule" id="MF_00255"/>
    </source>
</evidence>
<keyword evidence="5 11" id="KW-0436">Ligase</keyword>
<dbReference type="PANTHER" id="PTHR30075:SF2">
    <property type="entry name" value="GLYCINE--TRNA LIGASE, CHLOROPLASTIC_MITOCHONDRIAL 2"/>
    <property type="match status" value="1"/>
</dbReference>
<evidence type="ECO:0000256" key="3">
    <source>
        <dbReference type="ARBA" id="ARBA00011209"/>
    </source>
</evidence>
<dbReference type="Pfam" id="PF02092">
    <property type="entry name" value="tRNA_synt_2f"/>
    <property type="match status" value="1"/>
</dbReference>
<dbReference type="AlphaFoldDB" id="A0A562QYY4"/>
<comment type="caution">
    <text evidence="13">The sequence shown here is derived from an EMBL/GenBank/DDBJ whole genome shotgun (WGS) entry which is preliminary data.</text>
</comment>
<dbReference type="HAMAP" id="MF_00255">
    <property type="entry name" value="Gly_tRNA_synth_beta"/>
    <property type="match status" value="1"/>
</dbReference>
<comment type="catalytic activity">
    <reaction evidence="10 11">
        <text>tRNA(Gly) + glycine + ATP = glycyl-tRNA(Gly) + AMP + diphosphate</text>
        <dbReference type="Rhea" id="RHEA:16013"/>
        <dbReference type="Rhea" id="RHEA-COMP:9664"/>
        <dbReference type="Rhea" id="RHEA-COMP:9683"/>
        <dbReference type="ChEBI" id="CHEBI:30616"/>
        <dbReference type="ChEBI" id="CHEBI:33019"/>
        <dbReference type="ChEBI" id="CHEBI:57305"/>
        <dbReference type="ChEBI" id="CHEBI:78442"/>
        <dbReference type="ChEBI" id="CHEBI:78522"/>
        <dbReference type="ChEBI" id="CHEBI:456215"/>
        <dbReference type="EC" id="6.1.1.14"/>
    </reaction>
</comment>
<dbReference type="NCBIfam" id="TIGR00211">
    <property type="entry name" value="glyS"/>
    <property type="match status" value="1"/>
</dbReference>
<comment type="similarity">
    <text evidence="2 11">Belongs to the class-II aminoacyl-tRNA synthetase family.</text>
</comment>
<dbReference type="GO" id="GO:0005829">
    <property type="term" value="C:cytosol"/>
    <property type="evidence" value="ECO:0007669"/>
    <property type="project" value="TreeGrafter"/>
</dbReference>
<evidence type="ECO:0000256" key="7">
    <source>
        <dbReference type="ARBA" id="ARBA00022840"/>
    </source>
</evidence>
<accession>A0A562QYY4</accession>
<dbReference type="EMBL" id="VLLA01000023">
    <property type="protein sequence ID" value="TWI62025.1"/>
    <property type="molecule type" value="Genomic_DNA"/>
</dbReference>
<keyword evidence="8 11" id="KW-0648">Protein biosynthesis</keyword>
<evidence type="ECO:0000256" key="9">
    <source>
        <dbReference type="ARBA" id="ARBA00023146"/>
    </source>
</evidence>
<keyword evidence="7 11" id="KW-0067">ATP-binding</keyword>